<dbReference type="SUPFAM" id="SSF110814">
    <property type="entry name" value="TmoB-like"/>
    <property type="match status" value="1"/>
</dbReference>
<accession>O07069</accession>
<protein>
    <submittedName>
        <fullName evidence="1">TbhB</fullName>
    </submittedName>
</protein>
<evidence type="ECO:0000313" key="1">
    <source>
        <dbReference type="EMBL" id="AAB58741.1"/>
    </source>
</evidence>
<dbReference type="InterPro" id="IPR036713">
    <property type="entry name" value="TmoB-like_sf"/>
</dbReference>
<organism evidence="1">
    <name type="scientific">Burkholderia cepacia</name>
    <name type="common">Pseudomonas cepacia</name>
    <dbReference type="NCBI Taxonomy" id="292"/>
    <lineage>
        <taxon>Bacteria</taxon>
        <taxon>Pseudomonadati</taxon>
        <taxon>Pseudomonadota</taxon>
        <taxon>Betaproteobacteria</taxon>
        <taxon>Burkholderiales</taxon>
        <taxon>Burkholderiaceae</taxon>
        <taxon>Burkholderia</taxon>
        <taxon>Burkholderia cepacia complex</taxon>
    </lineage>
</organism>
<dbReference type="InterPro" id="IPR009355">
    <property type="entry name" value="Toluene_mOase_B"/>
</dbReference>
<dbReference type="AlphaFoldDB" id="O07069"/>
<dbReference type="Pfam" id="PF06234">
    <property type="entry name" value="TmoB"/>
    <property type="match status" value="1"/>
</dbReference>
<reference evidence="1" key="1">
    <citation type="journal article" date="2000" name="J. Ind. Microbiol. Biotechnol.">
        <title>The catechol 2,3-dioxygenase gene and toluene monooxygenase genes from Burkholderia sp. AA1, an isolate capable of degrading aliphatic hydrocarbons and toluene.</title>
        <authorList>
            <person name="Ma Y."/>
            <person name="Herson D.S."/>
        </authorList>
    </citation>
    <scope>NUCLEOTIDE SEQUENCE</scope>
    <source>
        <strain evidence="1">AA1</strain>
    </source>
</reference>
<proteinExistence type="predicted"/>
<name>O07069_BURCE</name>
<sequence>MAFVPLEFQFRRRLRGVACRGSYRKHHGRGCGGPPLIISVGRRVKARTGHILRVRKQGTQEFFPRAMKVADADLRPTECIEIMWELDPH</sequence>
<gene>
    <name evidence="1" type="primary">tbhB</name>
</gene>
<dbReference type="Gene3D" id="3.10.20.270">
    <property type="entry name" value="TmoB-like"/>
    <property type="match status" value="1"/>
</dbReference>
<dbReference type="EMBL" id="AF001356">
    <property type="protein sequence ID" value="AAB58741.1"/>
    <property type="molecule type" value="Genomic_DNA"/>
</dbReference>